<reference evidence="3" key="4">
    <citation type="submission" date="2023-08" db="EMBL/GenBank/DDBJ databases">
        <title>Mucin Metabolism Genes Underlie the Key Renovations of Bacteroides xylanisolvens Genomes in Captive Great Apes.</title>
        <authorList>
            <person name="Nishida A.H."/>
        </authorList>
    </citation>
    <scope>NUCLEOTIDE SEQUENCE</scope>
    <source>
        <strain evidence="3">P19.10B</strain>
    </source>
</reference>
<dbReference type="EMBL" id="FOUM01000005">
    <property type="protein sequence ID" value="SFM47113.1"/>
    <property type="molecule type" value="Genomic_DNA"/>
</dbReference>
<sequence length="169" mass="20239">MIQLKRKEAIRLIKYHHLLHLSNEEKADIISDYNSKIKVYDKSNSLDFKEIQKYSNNKYILDRFSYNDLVTNEYIEEIFFALYNIHIELIDKPVSLLGYCCPCCNYKVYRKMEIFDICPVCMWENTNTGEDQYSAPNRSTLKEYRQAFLNNQKLEPNNLKYIQYELGSI</sequence>
<evidence type="ECO:0000313" key="6">
    <source>
        <dbReference type="Proteomes" id="UP000183040"/>
    </source>
</evidence>
<evidence type="ECO:0000313" key="4">
    <source>
        <dbReference type="EMBL" id="SEA39478.1"/>
    </source>
</evidence>
<dbReference type="EMBL" id="FNRP01000005">
    <property type="protein sequence ID" value="SEA39478.1"/>
    <property type="molecule type" value="Genomic_DNA"/>
</dbReference>
<feature type="domain" description="Cysteine-rich CPCC" evidence="1">
    <location>
        <begin position="99"/>
        <end position="150"/>
    </location>
</feature>
<dbReference type="GeneID" id="69480698"/>
<dbReference type="AlphaFoldDB" id="A0A1H4AUK2"/>
<dbReference type="RefSeq" id="WP_008643510.1">
    <property type="nucleotide sequence ID" value="NZ_AP031409.1"/>
</dbReference>
<dbReference type="Proteomes" id="UP000183040">
    <property type="component" value="Unassembled WGS sequence"/>
</dbReference>
<dbReference type="Pfam" id="PF14206">
    <property type="entry name" value="Cys_rich_CPCC"/>
    <property type="match status" value="1"/>
</dbReference>
<dbReference type="EMBL" id="DYVL01000137">
    <property type="protein sequence ID" value="HJG12525.1"/>
    <property type="molecule type" value="Genomic_DNA"/>
</dbReference>
<gene>
    <name evidence="2" type="ORF">K8V07_11440</name>
    <name evidence="3" type="ORF">LDZ35_19765</name>
    <name evidence="4" type="ORF">SAMN04487924_105205</name>
    <name evidence="5" type="ORF">SAMN05216250_105122</name>
</gene>
<evidence type="ECO:0000313" key="5">
    <source>
        <dbReference type="EMBL" id="SFM47113.1"/>
    </source>
</evidence>
<proteinExistence type="predicted"/>
<evidence type="ECO:0000313" key="3">
    <source>
        <dbReference type="EMBL" id="MCA4525441.1"/>
    </source>
</evidence>
<organism evidence="4 6">
    <name type="scientific">Bacteroides xylanisolvens</name>
    <dbReference type="NCBI Taxonomy" id="371601"/>
    <lineage>
        <taxon>Bacteria</taxon>
        <taxon>Pseudomonadati</taxon>
        <taxon>Bacteroidota</taxon>
        <taxon>Bacteroidia</taxon>
        <taxon>Bacteroidales</taxon>
        <taxon>Bacteroidaceae</taxon>
        <taxon>Bacteroides</taxon>
    </lineage>
</organism>
<dbReference type="Proteomes" id="UP000183766">
    <property type="component" value="Unassembled WGS sequence"/>
</dbReference>
<accession>A0A1H4AUK2</accession>
<dbReference type="Proteomes" id="UP000747074">
    <property type="component" value="Unassembled WGS sequence"/>
</dbReference>
<reference evidence="2" key="2">
    <citation type="journal article" date="2021" name="PeerJ">
        <title>Extensive microbial diversity within the chicken gut microbiome revealed by metagenomics and culture.</title>
        <authorList>
            <person name="Gilroy R."/>
            <person name="Ravi A."/>
            <person name="Getino M."/>
            <person name="Pursley I."/>
            <person name="Horton D.L."/>
            <person name="Alikhan N.F."/>
            <person name="Baker D."/>
            <person name="Gharbi K."/>
            <person name="Hall N."/>
            <person name="Watson M."/>
            <person name="Adriaenssens E.M."/>
            <person name="Foster-Nyarko E."/>
            <person name="Jarju S."/>
            <person name="Secka A."/>
            <person name="Antonio M."/>
            <person name="Oren A."/>
            <person name="Chaudhuri R.R."/>
            <person name="La Ragione R."/>
            <person name="Hildebrand F."/>
            <person name="Pallen M.J."/>
        </authorList>
    </citation>
    <scope>NUCLEOTIDE SEQUENCE</scope>
    <source>
        <strain evidence="2">CHK154-13316</strain>
    </source>
</reference>
<name>A0A1H4AUK2_9BACE</name>
<dbReference type="InterPro" id="IPR025983">
    <property type="entry name" value="Cys_rich_CPCC"/>
</dbReference>
<reference evidence="6 7" key="1">
    <citation type="submission" date="2016-10" db="EMBL/GenBank/DDBJ databases">
        <authorList>
            <person name="de Groot N.N."/>
        </authorList>
    </citation>
    <scope>NUCLEOTIDE SEQUENCE [LARGE SCALE GENOMIC DNA]</scope>
    <source>
        <strain evidence="5 7">NLAE-zl-C202</strain>
        <strain evidence="4 6">NLAE-zl-G339</strain>
    </source>
</reference>
<evidence type="ECO:0000313" key="2">
    <source>
        <dbReference type="EMBL" id="HJG12525.1"/>
    </source>
</evidence>
<reference evidence="2" key="3">
    <citation type="submission" date="2021-09" db="EMBL/GenBank/DDBJ databases">
        <authorList>
            <person name="Gilroy R."/>
        </authorList>
    </citation>
    <scope>NUCLEOTIDE SEQUENCE</scope>
    <source>
        <strain evidence="2">CHK154-13316</strain>
    </source>
</reference>
<protein>
    <submittedName>
        <fullName evidence="4">Cysteine-rich CPCC</fullName>
    </submittedName>
</protein>
<dbReference type="Proteomes" id="UP001197958">
    <property type="component" value="Unassembled WGS sequence"/>
</dbReference>
<evidence type="ECO:0000259" key="1">
    <source>
        <dbReference type="Pfam" id="PF14206"/>
    </source>
</evidence>
<dbReference type="EMBL" id="JAIWWW010000043">
    <property type="protein sequence ID" value="MCA4525441.1"/>
    <property type="molecule type" value="Genomic_DNA"/>
</dbReference>
<evidence type="ECO:0000313" key="7">
    <source>
        <dbReference type="Proteomes" id="UP000183766"/>
    </source>
</evidence>